<feature type="region of interest" description="Disordered" evidence="3">
    <location>
        <begin position="196"/>
        <end position="215"/>
    </location>
</feature>
<organism evidence="5 6">
    <name type="scientific">Malus domestica</name>
    <name type="common">Apple</name>
    <name type="synonym">Pyrus malus</name>
    <dbReference type="NCBI Taxonomy" id="3750"/>
    <lineage>
        <taxon>Eukaryota</taxon>
        <taxon>Viridiplantae</taxon>
        <taxon>Streptophyta</taxon>
        <taxon>Embryophyta</taxon>
        <taxon>Tracheophyta</taxon>
        <taxon>Spermatophyta</taxon>
        <taxon>Magnoliopsida</taxon>
        <taxon>eudicotyledons</taxon>
        <taxon>Gunneridae</taxon>
        <taxon>Pentapetalae</taxon>
        <taxon>rosids</taxon>
        <taxon>fabids</taxon>
        <taxon>Rosales</taxon>
        <taxon>Rosaceae</taxon>
        <taxon>Amygdaloideae</taxon>
        <taxon>Maleae</taxon>
        <taxon>Malus</taxon>
    </lineage>
</organism>
<dbReference type="STRING" id="3750.A0A498IQX4"/>
<accession>A0A498IQX4</accession>
<dbReference type="AlphaFoldDB" id="A0A498IQX4"/>
<dbReference type="Proteomes" id="UP000290289">
    <property type="component" value="Chromosome 10"/>
</dbReference>
<keyword evidence="2" id="KW-0732">Signal</keyword>
<comment type="similarity">
    <text evidence="1">Belongs to the STIG1 family.</text>
</comment>
<dbReference type="EMBL" id="RDQH01000336">
    <property type="protein sequence ID" value="RXH85888.1"/>
    <property type="molecule type" value="Genomic_DNA"/>
</dbReference>
<evidence type="ECO:0000313" key="5">
    <source>
        <dbReference type="EMBL" id="RXH85888.1"/>
    </source>
</evidence>
<proteinExistence type="inferred from homology"/>
<evidence type="ECO:0000256" key="3">
    <source>
        <dbReference type="SAM" id="MobiDB-lite"/>
    </source>
</evidence>
<evidence type="ECO:0000256" key="4">
    <source>
        <dbReference type="SAM" id="Phobius"/>
    </source>
</evidence>
<keyword evidence="4" id="KW-1133">Transmembrane helix</keyword>
<name>A0A498IQX4_MALDO</name>
<evidence type="ECO:0000256" key="2">
    <source>
        <dbReference type="ARBA" id="ARBA00022729"/>
    </source>
</evidence>
<feature type="transmembrane region" description="Helical" evidence="4">
    <location>
        <begin position="15"/>
        <end position="42"/>
    </location>
</feature>
<dbReference type="PANTHER" id="PTHR33227:SF21">
    <property type="entry name" value="F12F1.21 PROTEIN"/>
    <property type="match status" value="1"/>
</dbReference>
<feature type="region of interest" description="Disordered" evidence="3">
    <location>
        <begin position="323"/>
        <end position="349"/>
    </location>
</feature>
<reference evidence="5 6" key="1">
    <citation type="submission" date="2018-10" db="EMBL/GenBank/DDBJ databases">
        <title>A high-quality apple genome assembly.</title>
        <authorList>
            <person name="Hu J."/>
        </authorList>
    </citation>
    <scope>NUCLEOTIDE SEQUENCE [LARGE SCALE GENOMIC DNA]</scope>
    <source>
        <strain evidence="6">cv. HFTH1</strain>
        <tissue evidence="5">Young leaf</tissue>
    </source>
</reference>
<keyword evidence="6" id="KW-1185">Reference proteome</keyword>
<feature type="compositionally biased region" description="Acidic residues" evidence="3">
    <location>
        <begin position="323"/>
        <end position="333"/>
    </location>
</feature>
<comment type="caution">
    <text evidence="5">The sequence shown here is derived from an EMBL/GenBank/DDBJ whole genome shotgun (WGS) entry which is preliminary data.</text>
</comment>
<evidence type="ECO:0008006" key="7">
    <source>
        <dbReference type="Google" id="ProtNLM"/>
    </source>
</evidence>
<keyword evidence="4" id="KW-0812">Transmembrane</keyword>
<gene>
    <name evidence="5" type="ORF">DVH24_016941</name>
</gene>
<protein>
    <recommendedName>
        <fullName evidence="7">Stigma-specific STIG1-like protein 1</fullName>
    </recommendedName>
</protein>
<dbReference type="PANTHER" id="PTHR33227">
    <property type="entry name" value="STIGMA-SPECIFIC STIG1-LIKE PROTEIN 3"/>
    <property type="match status" value="1"/>
</dbReference>
<sequence length="610" mass="66282">MNDSDVNENLTFLRYYLVMAMKLINIFFALLAAVAIVGAANFHDDHIEDVEMQTSTVAEATTLPETPDEAEATTSLRGVSRFLYNRHKTIALPSYTCDNFPRICRAKNSLGPDCCKKKCVDVKTDRYNCGICGYRCKYTEICCRGKCVNASFDKRHCGGCNQKCKKGDFCVLLVLAMLLTLTISTLSAIPGQEESFFEEENNDPNDETKSQLEKSTSLRGTGRFLASRAAVMTCDKKPSVCRVSGSGGPDCCKKKCVNTNTDRVNCGKCGKKCKYAEICCKGKCVNPRSDRKNCGGCNNKCKKGSSCAYGMCTITLSATTDQEESFLDEENKDTDDATKSMQSDKTTSLRGRSRLLASRATVTTCDKHPRVCRASGSAGPDCCKKKCVDTNTDRVNCGTCGKKCKYGEICCKGKCVNPRSDKKNCGSCNNKCKKGPTSQWVTYPGSALALFSLNFGVPMEPEASELPKGLVLGRDGNRHLRITPLGNVGCYNPPPLGARRPRRHISGQRLALIPFVTSRPGADHFPSSLHHRSTILSALGPDHALTEGLAPIPFVTSRPGADHFLSPLHHRSMILSVLGPDHALTVLFLGNHEQLPSGSPILGVLGPLLA</sequence>
<dbReference type="InterPro" id="IPR006969">
    <property type="entry name" value="Stig-like"/>
</dbReference>
<evidence type="ECO:0000256" key="1">
    <source>
        <dbReference type="ARBA" id="ARBA00006010"/>
    </source>
</evidence>
<dbReference type="Pfam" id="PF04885">
    <property type="entry name" value="Stig1"/>
    <property type="match status" value="3"/>
</dbReference>
<feature type="compositionally biased region" description="Acidic residues" evidence="3">
    <location>
        <begin position="196"/>
        <end position="205"/>
    </location>
</feature>
<feature type="transmembrane region" description="Helical" evidence="4">
    <location>
        <begin position="169"/>
        <end position="189"/>
    </location>
</feature>
<keyword evidence="4" id="KW-0472">Membrane</keyword>
<evidence type="ECO:0000313" key="6">
    <source>
        <dbReference type="Proteomes" id="UP000290289"/>
    </source>
</evidence>